<evidence type="ECO:0000313" key="2">
    <source>
        <dbReference type="Proteomes" id="UP000652567"/>
    </source>
</evidence>
<keyword evidence="2" id="KW-1185">Reference proteome</keyword>
<dbReference type="GO" id="GO:0004519">
    <property type="term" value="F:endonuclease activity"/>
    <property type="evidence" value="ECO:0007669"/>
    <property type="project" value="UniProtKB-KW"/>
</dbReference>
<dbReference type="CDD" id="cd00085">
    <property type="entry name" value="HNHc"/>
    <property type="match status" value="1"/>
</dbReference>
<keyword evidence="1" id="KW-0540">Nuclease</keyword>
<dbReference type="AlphaFoldDB" id="A0A928YTT9"/>
<sequence length="368" mass="41756">MKLTVDLTQLWTNVERMGARKREVDLDSIWQDTDIDFDTQLSSSSIEITLDQISSTQGLLSVKGRQVILFISDHGFKIDDALKNSALGNKFHVFDCRTLKDMRARNRFERYHVTNNTSGEFDIFGTSKSGSPIKDKAKLNVCKNCISQLNYQNASKLTAPQRNVIVEKFNPLEFFSTYSSLFSFLPKAKPENAIYGYTEDWEKVSLHFRESADFTCQECKVCLVTARKLLHTHHVNGVKNDNSAKNLMVLCLDCHRKEPFHGHMTIKHKDMSTINMLRKEQGLLLERSWASASKYADPALQGILNLAKNRISVAPLVAHTLQSSGSGQDILFDAAWPEYGIGVHLGKKPESQNWQVFDHNEALLHFSE</sequence>
<dbReference type="EMBL" id="PRDL01000001">
    <property type="protein sequence ID" value="MBE8717207.1"/>
    <property type="molecule type" value="Genomic_DNA"/>
</dbReference>
<keyword evidence="1" id="KW-0255">Endonuclease</keyword>
<accession>A0A928YTT9</accession>
<reference evidence="1" key="1">
    <citation type="submission" date="2018-07" db="EMBL/GenBank/DDBJ databases">
        <title>Genome assembly of strain Ka43.</title>
        <authorList>
            <person name="Kukolya J."/>
            <person name="Nagy I."/>
            <person name="Horvath B."/>
            <person name="Toth A."/>
        </authorList>
    </citation>
    <scope>NUCLEOTIDE SEQUENCE</scope>
    <source>
        <strain evidence="1">KB43</strain>
    </source>
</reference>
<gene>
    <name evidence="1" type="ORF">C4F51_08415</name>
</gene>
<evidence type="ECO:0000313" key="1">
    <source>
        <dbReference type="EMBL" id="MBE8717207.1"/>
    </source>
</evidence>
<dbReference type="Proteomes" id="UP000652567">
    <property type="component" value="Unassembled WGS sequence"/>
</dbReference>
<name>A0A928YTT9_9GAMM</name>
<comment type="caution">
    <text evidence="1">The sequence shown here is derived from an EMBL/GenBank/DDBJ whole genome shotgun (WGS) entry which is preliminary data.</text>
</comment>
<protein>
    <submittedName>
        <fullName evidence="1">HNH endonuclease</fullName>
    </submittedName>
</protein>
<organism evidence="1 2">
    <name type="scientific">Cellvibrio polysaccharolyticus</name>
    <dbReference type="NCBI Taxonomy" id="2082724"/>
    <lineage>
        <taxon>Bacteria</taxon>
        <taxon>Pseudomonadati</taxon>
        <taxon>Pseudomonadota</taxon>
        <taxon>Gammaproteobacteria</taxon>
        <taxon>Cellvibrionales</taxon>
        <taxon>Cellvibrionaceae</taxon>
        <taxon>Cellvibrio</taxon>
    </lineage>
</organism>
<dbReference type="RefSeq" id="WP_193908877.1">
    <property type="nucleotide sequence ID" value="NZ_PRDL01000001.1"/>
</dbReference>
<proteinExistence type="predicted"/>
<keyword evidence="1" id="KW-0378">Hydrolase</keyword>
<dbReference type="InterPro" id="IPR003615">
    <property type="entry name" value="HNH_nuc"/>
</dbReference>